<dbReference type="PANTHER" id="PTHR43194">
    <property type="entry name" value="HYDROLASE ALPHA/BETA FOLD FAMILY"/>
    <property type="match status" value="1"/>
</dbReference>
<dbReference type="GO" id="GO:0016787">
    <property type="term" value="F:hydrolase activity"/>
    <property type="evidence" value="ECO:0007669"/>
    <property type="project" value="UniProtKB-KW"/>
</dbReference>
<comment type="caution">
    <text evidence="2">The sequence shown here is derived from an EMBL/GenBank/DDBJ whole genome shotgun (WGS) entry which is preliminary data.</text>
</comment>
<evidence type="ECO:0000313" key="3">
    <source>
        <dbReference type="Proteomes" id="UP001196870"/>
    </source>
</evidence>
<organism evidence="2 3">
    <name type="scientific">Plastoroseomonas hellenica</name>
    <dbReference type="NCBI Taxonomy" id="2687306"/>
    <lineage>
        <taxon>Bacteria</taxon>
        <taxon>Pseudomonadati</taxon>
        <taxon>Pseudomonadota</taxon>
        <taxon>Alphaproteobacteria</taxon>
        <taxon>Acetobacterales</taxon>
        <taxon>Acetobacteraceae</taxon>
        <taxon>Plastoroseomonas</taxon>
    </lineage>
</organism>
<evidence type="ECO:0000313" key="2">
    <source>
        <dbReference type="EMBL" id="MBR0663621.1"/>
    </source>
</evidence>
<protein>
    <submittedName>
        <fullName evidence="2">Alpha/beta hydrolase</fullName>
    </submittedName>
</protein>
<name>A0ABS5ETJ6_9PROT</name>
<sequence length="267" mass="29609">MLATGIDRFFTSSDGVRLHYVDAGRGRPLVLVPGWCMPAWIWEQQVAALAFSHRVIAFDPRSQGQSQIATRGHEPGRRGRDIMELIAQLGLPRVVLVGWSLGVLDGLAAIAEHGDQRIAGLILVDNSVGEGPAPSGASRSRFIPALRQRREPTVRGFVASMFRTPQPPDYLDRLSRDVLRVPLQASIDLLSYPRPREYWRDAVYGTRRPVLYAIRPNFAVQGEALAARHPDARIEVFEGAGHALFVDEASRFNGLLAEFAARRAQWA</sequence>
<reference evidence="3" key="1">
    <citation type="journal article" date="2021" name="Syst. Appl. Microbiol.">
        <title>Roseomonas hellenica sp. nov., isolated from roots of wild-growing Alkanna tinctoria.</title>
        <authorList>
            <person name="Rat A."/>
            <person name="Naranjo H.D."/>
            <person name="Lebbe L."/>
            <person name="Cnockaert M."/>
            <person name="Krigas N."/>
            <person name="Grigoriadou K."/>
            <person name="Maloupa E."/>
            <person name="Willems A."/>
        </authorList>
    </citation>
    <scope>NUCLEOTIDE SEQUENCE [LARGE SCALE GENOMIC DNA]</scope>
    <source>
        <strain evidence="3">LMG 31523</strain>
    </source>
</reference>
<keyword evidence="2" id="KW-0378">Hydrolase</keyword>
<evidence type="ECO:0000259" key="1">
    <source>
        <dbReference type="Pfam" id="PF12697"/>
    </source>
</evidence>
<dbReference type="RefSeq" id="WP_211851212.1">
    <property type="nucleotide sequence ID" value="NZ_JAAGBB010000004.1"/>
</dbReference>
<dbReference type="InterPro" id="IPR050228">
    <property type="entry name" value="Carboxylesterase_BioH"/>
</dbReference>
<dbReference type="PANTHER" id="PTHR43194:SF2">
    <property type="entry name" value="PEROXISOMAL MEMBRANE PROTEIN LPX1"/>
    <property type="match status" value="1"/>
</dbReference>
<gene>
    <name evidence="2" type="ORF">GXW71_04545</name>
</gene>
<feature type="domain" description="AB hydrolase-1" evidence="1">
    <location>
        <begin position="29"/>
        <end position="252"/>
    </location>
</feature>
<keyword evidence="3" id="KW-1185">Reference proteome</keyword>
<dbReference type="SUPFAM" id="SSF53474">
    <property type="entry name" value="alpha/beta-Hydrolases"/>
    <property type="match status" value="1"/>
</dbReference>
<dbReference type="InterPro" id="IPR000073">
    <property type="entry name" value="AB_hydrolase_1"/>
</dbReference>
<dbReference type="Proteomes" id="UP001196870">
    <property type="component" value="Unassembled WGS sequence"/>
</dbReference>
<accession>A0ABS5ETJ6</accession>
<dbReference type="Pfam" id="PF12697">
    <property type="entry name" value="Abhydrolase_6"/>
    <property type="match status" value="1"/>
</dbReference>
<proteinExistence type="predicted"/>
<dbReference type="EMBL" id="JAAGBB010000004">
    <property type="protein sequence ID" value="MBR0663621.1"/>
    <property type="molecule type" value="Genomic_DNA"/>
</dbReference>
<dbReference type="InterPro" id="IPR029058">
    <property type="entry name" value="AB_hydrolase_fold"/>
</dbReference>
<dbReference type="Gene3D" id="3.40.50.1820">
    <property type="entry name" value="alpha/beta hydrolase"/>
    <property type="match status" value="1"/>
</dbReference>